<sequence>MNVVGHTINNTRIAEIQEEAIIIRRPEEALDLLGDLYYQGFDGIIIRKQNITADFFDLKTGIAGEILQKFSNYRVKLAIAGDFSSYTAKSITDFIYESNKNGHVNFLSSVEEALTKLSGTVS</sequence>
<dbReference type="Proteomes" id="UP000245647">
    <property type="component" value="Unassembled WGS sequence"/>
</dbReference>
<reference evidence="2 3" key="1">
    <citation type="submission" date="2018-04" db="EMBL/GenBank/DDBJ databases">
        <title>Pedobacter chongqingensis sp. nov., isolated from a rottenly hemp rope.</title>
        <authorList>
            <person name="Cai Y."/>
        </authorList>
    </citation>
    <scope>NUCLEOTIDE SEQUENCE [LARGE SCALE GENOMIC DNA]</scope>
    <source>
        <strain evidence="2 3">FJ4-8</strain>
    </source>
</reference>
<dbReference type="InterPro" id="IPR025438">
    <property type="entry name" value="DUF4180"/>
</dbReference>
<accession>A0A2U2PGS4</accession>
<protein>
    <submittedName>
        <fullName evidence="2">DUF4180 domain-containing protein</fullName>
    </submittedName>
</protein>
<feature type="domain" description="DUF4180" evidence="1">
    <location>
        <begin position="9"/>
        <end position="117"/>
    </location>
</feature>
<dbReference type="EMBL" id="QEAS01000008">
    <property type="protein sequence ID" value="PWG80618.1"/>
    <property type="molecule type" value="Genomic_DNA"/>
</dbReference>
<gene>
    <name evidence="2" type="ORF">DDR33_11370</name>
</gene>
<organism evidence="2 3">
    <name type="scientific">Pararcticibacter amylolyticus</name>
    <dbReference type="NCBI Taxonomy" id="2173175"/>
    <lineage>
        <taxon>Bacteria</taxon>
        <taxon>Pseudomonadati</taxon>
        <taxon>Bacteroidota</taxon>
        <taxon>Sphingobacteriia</taxon>
        <taxon>Sphingobacteriales</taxon>
        <taxon>Sphingobacteriaceae</taxon>
        <taxon>Pararcticibacter</taxon>
    </lineage>
</organism>
<keyword evidence="3" id="KW-1185">Reference proteome</keyword>
<comment type="caution">
    <text evidence="2">The sequence shown here is derived from an EMBL/GenBank/DDBJ whole genome shotgun (WGS) entry which is preliminary data.</text>
</comment>
<dbReference type="AlphaFoldDB" id="A0A2U2PGS4"/>
<evidence type="ECO:0000313" key="3">
    <source>
        <dbReference type="Proteomes" id="UP000245647"/>
    </source>
</evidence>
<evidence type="ECO:0000259" key="1">
    <source>
        <dbReference type="Pfam" id="PF13788"/>
    </source>
</evidence>
<evidence type="ECO:0000313" key="2">
    <source>
        <dbReference type="EMBL" id="PWG80618.1"/>
    </source>
</evidence>
<dbReference type="OrthoDB" id="8595425at2"/>
<proteinExistence type="predicted"/>
<name>A0A2U2PGS4_9SPHI</name>
<dbReference type="Pfam" id="PF13788">
    <property type="entry name" value="DUF4180"/>
    <property type="match status" value="1"/>
</dbReference>
<dbReference type="RefSeq" id="WP_109415905.1">
    <property type="nucleotide sequence ID" value="NZ_QEAS01000008.1"/>
</dbReference>